<reference evidence="2" key="1">
    <citation type="submission" date="2014-09" db="EMBL/GenBank/DDBJ databases">
        <authorList>
            <person name="Sharma Rahul"/>
            <person name="Thines Marco"/>
        </authorList>
    </citation>
    <scope>NUCLEOTIDE SEQUENCE [LARGE SCALE GENOMIC DNA]</scope>
</reference>
<dbReference type="GeneID" id="36403426"/>
<proteinExistence type="predicted"/>
<evidence type="ECO:0000313" key="2">
    <source>
        <dbReference type="Proteomes" id="UP000054928"/>
    </source>
</evidence>
<evidence type="ECO:0000313" key="1">
    <source>
        <dbReference type="EMBL" id="CEG38289.1"/>
    </source>
</evidence>
<organism evidence="1 2">
    <name type="scientific">Plasmopara halstedii</name>
    <name type="common">Downy mildew of sunflower</name>
    <dbReference type="NCBI Taxonomy" id="4781"/>
    <lineage>
        <taxon>Eukaryota</taxon>
        <taxon>Sar</taxon>
        <taxon>Stramenopiles</taxon>
        <taxon>Oomycota</taxon>
        <taxon>Peronosporomycetes</taxon>
        <taxon>Peronosporales</taxon>
        <taxon>Peronosporaceae</taxon>
        <taxon>Plasmopara</taxon>
    </lineage>
</organism>
<dbReference type="EMBL" id="CCYD01000321">
    <property type="protein sequence ID" value="CEG38289.1"/>
    <property type="molecule type" value="Genomic_DNA"/>
</dbReference>
<dbReference type="RefSeq" id="XP_024574658.1">
    <property type="nucleotide sequence ID" value="XM_024723709.1"/>
</dbReference>
<dbReference type="AlphaFoldDB" id="A0A0P1ACU1"/>
<accession>A0A0P1ACU1</accession>
<name>A0A0P1ACU1_PLAHL</name>
<protein>
    <submittedName>
        <fullName evidence="1">Uncharacterized protein</fullName>
    </submittedName>
</protein>
<keyword evidence="2" id="KW-1185">Reference proteome</keyword>
<dbReference type="Proteomes" id="UP000054928">
    <property type="component" value="Unassembled WGS sequence"/>
</dbReference>
<sequence length="622" mass="70588">MYICPLPYLLAVSMTATAYARNESMTSSLLATQSLNFTQDNAFSNDNDSTQALSGIPDEARSRVNLLPEASLEYAPGSVPTVVRNIFSRADISKLSNSVKALTLRVKSQKNAPVKQASHLLGKTAQLENLIETKDWRFWVRDITKHIKSKRNEDSIEDLYEDVAEVMAIELGERRFFETHTYETKIQKAALIATTLLEARCQRLAKRSAPSILFHTLGLNKPEGNVFDNKLYPIWQYVLHIHKDTSPTSRINEIGILRTYFDTAELIEMVTSSVRLKSDTRKTMLSELVPVWVKSYSSRAVDVPAAADGIIKSLRGCLTDVELTKMFASLYDTYKPVCTKMLHQLVLVWVSESIPPRHVLETIVSSDARYLTMGKRKLQMGLNKLLDERSGAVSPVLWTYIDFVGEYLALFSTTETMTMTLKLLESKKVLCLHTSQEEFPLQALFEDFTTAYFHRISTASVEWFKGFISSTDENVLNTVTNGLLNNHVDPMFVFEMAGLNVNVENLFQNLHLLIYYQRYIDNFSKLYPNERITMIYTLSQYFHQKQLANVLQAATGDPDLFVKTIATNYQQVQFTEWMIRKWNPTSVISTLGFDITLDSDVAVLKAFKQKYESESVALVSGG</sequence>